<keyword evidence="4" id="KW-1185">Reference proteome</keyword>
<comment type="caution">
    <text evidence="3">The sequence shown here is derived from an EMBL/GenBank/DDBJ whole genome shotgun (WGS) entry which is preliminary data.</text>
</comment>
<dbReference type="InterPro" id="IPR010982">
    <property type="entry name" value="Lambda_DNA-bd_dom_sf"/>
</dbReference>
<dbReference type="SMART" id="SM00530">
    <property type="entry name" value="HTH_XRE"/>
    <property type="match status" value="1"/>
</dbReference>
<proteinExistence type="predicted"/>
<evidence type="ECO:0000313" key="3">
    <source>
        <dbReference type="EMBL" id="CAH8248406.1"/>
    </source>
</evidence>
<dbReference type="PANTHER" id="PTHR46797:SF1">
    <property type="entry name" value="METHYLPHOSPHONATE SYNTHASE"/>
    <property type="match status" value="1"/>
</dbReference>
<dbReference type="PANTHER" id="PTHR46797">
    <property type="entry name" value="HTH-TYPE TRANSCRIPTIONAL REGULATOR"/>
    <property type="match status" value="1"/>
</dbReference>
<evidence type="ECO:0000259" key="2">
    <source>
        <dbReference type="PROSITE" id="PS50943"/>
    </source>
</evidence>
<protein>
    <submittedName>
        <fullName evidence="3">Helix-turn-helix domain-containing protein</fullName>
    </submittedName>
</protein>
<organism evidence="3 4">
    <name type="scientific">Paenibacillus melissococcoides</name>
    <dbReference type="NCBI Taxonomy" id="2912268"/>
    <lineage>
        <taxon>Bacteria</taxon>
        <taxon>Bacillati</taxon>
        <taxon>Bacillota</taxon>
        <taxon>Bacilli</taxon>
        <taxon>Bacillales</taxon>
        <taxon>Paenibacillaceae</taxon>
        <taxon>Paenibacillus</taxon>
    </lineage>
</organism>
<dbReference type="InterPro" id="IPR050807">
    <property type="entry name" value="TransReg_Diox_bact_type"/>
</dbReference>
<dbReference type="RefSeq" id="WP_213426466.1">
    <property type="nucleotide sequence ID" value="NZ_AP031286.1"/>
</dbReference>
<evidence type="ECO:0000256" key="1">
    <source>
        <dbReference type="ARBA" id="ARBA00023125"/>
    </source>
</evidence>
<dbReference type="PROSITE" id="PS50943">
    <property type="entry name" value="HTH_CROC1"/>
    <property type="match status" value="1"/>
</dbReference>
<accession>A0ABM9G8U2</accession>
<dbReference type="Proteomes" id="UP001154322">
    <property type="component" value="Unassembled WGS sequence"/>
</dbReference>
<gene>
    <name evidence="3" type="ORF">WJ0W_005669</name>
</gene>
<dbReference type="SUPFAM" id="SSF47413">
    <property type="entry name" value="lambda repressor-like DNA-binding domains"/>
    <property type="match status" value="1"/>
</dbReference>
<dbReference type="CDD" id="cd00093">
    <property type="entry name" value="HTH_XRE"/>
    <property type="match status" value="1"/>
</dbReference>
<feature type="domain" description="HTH cro/C1-type" evidence="2">
    <location>
        <begin position="7"/>
        <end position="61"/>
    </location>
</feature>
<sequence>MTLGKNIRNFRKNKGMTQFDLAEKTKLSRSYIADVERDRYNPSVDTLQLIASALDVKVYELLGEEVQETRQEEDWTPEELKEIEHFKEFLKSKRKEQ</sequence>
<name>A0ABM9G8U2_9BACL</name>
<keyword evidence="1" id="KW-0238">DNA-binding</keyword>
<dbReference type="Gene3D" id="1.10.260.40">
    <property type="entry name" value="lambda repressor-like DNA-binding domains"/>
    <property type="match status" value="1"/>
</dbReference>
<reference evidence="3" key="1">
    <citation type="submission" date="2022-06" db="EMBL/GenBank/DDBJ databases">
        <authorList>
            <person name="Dietemann V."/>
            <person name="Ory F."/>
            <person name="Dainat B."/>
            <person name="Oberhansli S."/>
        </authorList>
    </citation>
    <scope>NUCLEOTIDE SEQUENCE</scope>
    <source>
        <strain evidence="3">Ena-SAMPLE-TAB-26-04-2022-14:26:32:270-5432</strain>
    </source>
</reference>
<dbReference type="InterPro" id="IPR001387">
    <property type="entry name" value="Cro/C1-type_HTH"/>
</dbReference>
<dbReference type="EMBL" id="CALYLO010000009">
    <property type="protein sequence ID" value="CAH8248406.1"/>
    <property type="molecule type" value="Genomic_DNA"/>
</dbReference>
<evidence type="ECO:0000313" key="4">
    <source>
        <dbReference type="Proteomes" id="UP001154322"/>
    </source>
</evidence>
<dbReference type="Pfam" id="PF01381">
    <property type="entry name" value="HTH_3"/>
    <property type="match status" value="1"/>
</dbReference>